<name>A0ABN9AFX2_9NEOB</name>
<evidence type="ECO:0000313" key="1">
    <source>
        <dbReference type="EMBL" id="CAI9534887.1"/>
    </source>
</evidence>
<organism evidence="1 2">
    <name type="scientific">Staurois parvus</name>
    <dbReference type="NCBI Taxonomy" id="386267"/>
    <lineage>
        <taxon>Eukaryota</taxon>
        <taxon>Metazoa</taxon>
        <taxon>Chordata</taxon>
        <taxon>Craniata</taxon>
        <taxon>Vertebrata</taxon>
        <taxon>Euteleostomi</taxon>
        <taxon>Amphibia</taxon>
        <taxon>Batrachia</taxon>
        <taxon>Anura</taxon>
        <taxon>Neobatrachia</taxon>
        <taxon>Ranoidea</taxon>
        <taxon>Ranidae</taxon>
        <taxon>Staurois</taxon>
    </lineage>
</organism>
<protein>
    <submittedName>
        <fullName evidence="1">Uncharacterized protein</fullName>
    </submittedName>
</protein>
<dbReference type="Proteomes" id="UP001162483">
    <property type="component" value="Unassembled WGS sequence"/>
</dbReference>
<dbReference type="EMBL" id="CATNWA010000232">
    <property type="protein sequence ID" value="CAI9534887.1"/>
    <property type="molecule type" value="Genomic_DNA"/>
</dbReference>
<keyword evidence="2" id="KW-1185">Reference proteome</keyword>
<proteinExistence type="predicted"/>
<evidence type="ECO:0000313" key="2">
    <source>
        <dbReference type="Proteomes" id="UP001162483"/>
    </source>
</evidence>
<reference evidence="1" key="1">
    <citation type="submission" date="2023-05" db="EMBL/GenBank/DDBJ databases">
        <authorList>
            <person name="Stuckert A."/>
        </authorList>
    </citation>
    <scope>NUCLEOTIDE SEQUENCE</scope>
</reference>
<sequence>MRAHWTIVFLALHPRGPGQPTPTPSW</sequence>
<accession>A0ABN9AFX2</accession>
<comment type="caution">
    <text evidence="1">The sequence shown here is derived from an EMBL/GenBank/DDBJ whole genome shotgun (WGS) entry which is preliminary data.</text>
</comment>
<gene>
    <name evidence="1" type="ORF">SPARVUS_LOCUS737607</name>
</gene>